<sequence length="254" mass="28056">MPDNDIRDGWVEPSADRLAAEAIPSPNIWNDPDAYEIENAGVDPDGAIEAAMRSVLGEAGRTGWAGCDVLDVGCGSGYHLPGLAATADTVVGVEPHGPLVIRARERLSHLGIRNASVVEAGAQALPLADGSIDVAQARWAYFFGAGCEPGLAELERVIRPGGTAFVIDNDATRSTFGAWFRRAWPTYDPLAVERFWRRQGWTAERVDMRWSHQSRDDLERVVRLEFTPQMSDWILARHGGTEVDYAVNVWWRRF</sequence>
<gene>
    <name evidence="2" type="ORF">MHL29_03130</name>
</gene>
<dbReference type="CDD" id="cd02440">
    <property type="entry name" value="AdoMet_MTases"/>
    <property type="match status" value="1"/>
</dbReference>
<keyword evidence="2" id="KW-0489">Methyltransferase</keyword>
<dbReference type="PANTHER" id="PTHR42912:SF93">
    <property type="entry name" value="N6-ADENOSINE-METHYLTRANSFERASE TMT1A"/>
    <property type="match status" value="1"/>
</dbReference>
<dbReference type="RefSeq" id="WP_239262181.1">
    <property type="nucleotide sequence ID" value="NZ_JAKRCV010000006.1"/>
</dbReference>
<evidence type="ECO:0000313" key="3">
    <source>
        <dbReference type="Proteomes" id="UP001521931"/>
    </source>
</evidence>
<dbReference type="GO" id="GO:0032259">
    <property type="term" value="P:methylation"/>
    <property type="evidence" value="ECO:0007669"/>
    <property type="project" value="UniProtKB-KW"/>
</dbReference>
<comment type="caution">
    <text evidence="2">The sequence shown here is derived from an EMBL/GenBank/DDBJ whole genome shotgun (WGS) entry which is preliminary data.</text>
</comment>
<proteinExistence type="predicted"/>
<organism evidence="2 3">
    <name type="scientific">Arsenicicoccus bolidensis</name>
    <dbReference type="NCBI Taxonomy" id="229480"/>
    <lineage>
        <taxon>Bacteria</taxon>
        <taxon>Bacillati</taxon>
        <taxon>Actinomycetota</taxon>
        <taxon>Actinomycetes</taxon>
        <taxon>Micrococcales</taxon>
        <taxon>Intrasporangiaceae</taxon>
        <taxon>Arsenicicoccus</taxon>
    </lineage>
</organism>
<dbReference type="EMBL" id="JAKRCV010000006">
    <property type="protein sequence ID" value="MCG7320888.1"/>
    <property type="molecule type" value="Genomic_DNA"/>
</dbReference>
<keyword evidence="3" id="KW-1185">Reference proteome</keyword>
<keyword evidence="2" id="KW-0808">Transferase</keyword>
<dbReference type="Proteomes" id="UP001521931">
    <property type="component" value="Unassembled WGS sequence"/>
</dbReference>
<dbReference type="PANTHER" id="PTHR42912">
    <property type="entry name" value="METHYLTRANSFERASE"/>
    <property type="match status" value="1"/>
</dbReference>
<dbReference type="GO" id="GO:0008168">
    <property type="term" value="F:methyltransferase activity"/>
    <property type="evidence" value="ECO:0007669"/>
    <property type="project" value="UniProtKB-KW"/>
</dbReference>
<reference evidence="2 3" key="1">
    <citation type="submission" date="2022-02" db="EMBL/GenBank/DDBJ databases">
        <title>Uncovering new skin microbiome diversity through culturing and metagenomics.</title>
        <authorList>
            <person name="Conlan S."/>
            <person name="Deming C."/>
            <person name="Nisc Comparative Sequencing Program N."/>
            <person name="Segre J.A."/>
        </authorList>
    </citation>
    <scope>NUCLEOTIDE SEQUENCE [LARGE SCALE GENOMIC DNA]</scope>
    <source>
        <strain evidence="2 3">ACRQZ</strain>
    </source>
</reference>
<name>A0ABS9PZ30_9MICO</name>
<dbReference type="InterPro" id="IPR050508">
    <property type="entry name" value="Methyltransf_Superfamily"/>
</dbReference>
<feature type="domain" description="Methyltransferase type 11" evidence="1">
    <location>
        <begin position="70"/>
        <end position="165"/>
    </location>
</feature>
<evidence type="ECO:0000259" key="1">
    <source>
        <dbReference type="Pfam" id="PF08241"/>
    </source>
</evidence>
<evidence type="ECO:0000313" key="2">
    <source>
        <dbReference type="EMBL" id="MCG7320888.1"/>
    </source>
</evidence>
<dbReference type="SUPFAM" id="SSF53335">
    <property type="entry name" value="S-adenosyl-L-methionine-dependent methyltransferases"/>
    <property type="match status" value="1"/>
</dbReference>
<accession>A0ABS9PZ30</accession>
<dbReference type="InterPro" id="IPR029063">
    <property type="entry name" value="SAM-dependent_MTases_sf"/>
</dbReference>
<protein>
    <submittedName>
        <fullName evidence="2">Class I SAM-dependent methyltransferase</fullName>
    </submittedName>
</protein>
<dbReference type="Pfam" id="PF08241">
    <property type="entry name" value="Methyltransf_11"/>
    <property type="match status" value="1"/>
</dbReference>
<dbReference type="Gene3D" id="3.40.50.150">
    <property type="entry name" value="Vaccinia Virus protein VP39"/>
    <property type="match status" value="1"/>
</dbReference>
<dbReference type="InterPro" id="IPR013216">
    <property type="entry name" value="Methyltransf_11"/>
</dbReference>